<dbReference type="EMBL" id="JANBQB010000285">
    <property type="protein sequence ID" value="KAJ1978299.1"/>
    <property type="molecule type" value="Genomic_DNA"/>
</dbReference>
<proteinExistence type="inferred from homology"/>
<reference evidence="7" key="1">
    <citation type="submission" date="2022-07" db="EMBL/GenBank/DDBJ databases">
        <title>Phylogenomic reconstructions and comparative analyses of Kickxellomycotina fungi.</title>
        <authorList>
            <person name="Reynolds N.K."/>
            <person name="Stajich J.E."/>
            <person name="Barry K."/>
            <person name="Grigoriev I.V."/>
            <person name="Crous P."/>
            <person name="Smith M.E."/>
        </authorList>
    </citation>
    <scope>NUCLEOTIDE SEQUENCE</scope>
    <source>
        <strain evidence="7">RSA 567</strain>
    </source>
</reference>
<dbReference type="Proteomes" id="UP001151582">
    <property type="component" value="Unassembled WGS sequence"/>
</dbReference>
<comment type="similarity">
    <text evidence="1">Belongs to the DTD family.</text>
</comment>
<dbReference type="InterPro" id="IPR023509">
    <property type="entry name" value="DTD-like_sf"/>
</dbReference>
<comment type="caution">
    <text evidence="7">The sequence shown here is derived from an EMBL/GenBank/DDBJ whole genome shotgun (WGS) entry which is preliminary data.</text>
</comment>
<dbReference type="SUPFAM" id="SSF69500">
    <property type="entry name" value="DTD-like"/>
    <property type="match status" value="1"/>
</dbReference>
<evidence type="ECO:0000256" key="3">
    <source>
        <dbReference type="ARBA" id="ARBA00020007"/>
    </source>
</evidence>
<dbReference type="GO" id="GO:0051500">
    <property type="term" value="F:D-tyrosyl-tRNA(Tyr) deacylase activity"/>
    <property type="evidence" value="ECO:0007669"/>
    <property type="project" value="TreeGrafter"/>
</dbReference>
<gene>
    <name evidence="7" type="primary">DTD1</name>
    <name evidence="7" type="ORF">H4R34_003251</name>
</gene>
<dbReference type="EC" id="3.1.1.96" evidence="2"/>
<evidence type="ECO:0000256" key="5">
    <source>
        <dbReference type="ARBA" id="ARBA00047676"/>
    </source>
</evidence>
<organism evidence="7 8">
    <name type="scientific">Dimargaris verticillata</name>
    <dbReference type="NCBI Taxonomy" id="2761393"/>
    <lineage>
        <taxon>Eukaryota</taxon>
        <taxon>Fungi</taxon>
        <taxon>Fungi incertae sedis</taxon>
        <taxon>Zoopagomycota</taxon>
        <taxon>Kickxellomycotina</taxon>
        <taxon>Dimargaritomycetes</taxon>
        <taxon>Dimargaritales</taxon>
        <taxon>Dimargaritaceae</taxon>
        <taxon>Dimargaris</taxon>
    </lineage>
</organism>
<name>A0A9W8B0B9_9FUNG</name>
<comment type="catalytic activity">
    <reaction evidence="5">
        <text>glycyl-tRNA(Ala) + H2O = tRNA(Ala) + glycine + H(+)</text>
        <dbReference type="Rhea" id="RHEA:53744"/>
        <dbReference type="Rhea" id="RHEA-COMP:9657"/>
        <dbReference type="Rhea" id="RHEA-COMP:13640"/>
        <dbReference type="ChEBI" id="CHEBI:15377"/>
        <dbReference type="ChEBI" id="CHEBI:15378"/>
        <dbReference type="ChEBI" id="CHEBI:57305"/>
        <dbReference type="ChEBI" id="CHEBI:78442"/>
        <dbReference type="ChEBI" id="CHEBI:78522"/>
        <dbReference type="EC" id="3.1.1.96"/>
    </reaction>
</comment>
<evidence type="ECO:0000313" key="8">
    <source>
        <dbReference type="Proteomes" id="UP001151582"/>
    </source>
</evidence>
<comment type="catalytic activity">
    <reaction evidence="6">
        <text>a D-aminoacyl-tRNA + H2O = a tRNA + a D-alpha-amino acid + H(+)</text>
        <dbReference type="Rhea" id="RHEA:13953"/>
        <dbReference type="Rhea" id="RHEA-COMP:10123"/>
        <dbReference type="Rhea" id="RHEA-COMP:10124"/>
        <dbReference type="ChEBI" id="CHEBI:15377"/>
        <dbReference type="ChEBI" id="CHEBI:15378"/>
        <dbReference type="ChEBI" id="CHEBI:59871"/>
        <dbReference type="ChEBI" id="CHEBI:78442"/>
        <dbReference type="ChEBI" id="CHEBI:79333"/>
        <dbReference type="EC" id="3.1.1.96"/>
    </reaction>
</comment>
<evidence type="ECO:0000313" key="7">
    <source>
        <dbReference type="EMBL" id="KAJ1978299.1"/>
    </source>
</evidence>
<dbReference type="PANTHER" id="PTHR10472:SF5">
    <property type="entry name" value="D-AMINOACYL-TRNA DEACYLASE 1"/>
    <property type="match status" value="1"/>
</dbReference>
<keyword evidence="8" id="KW-1185">Reference proteome</keyword>
<evidence type="ECO:0000256" key="4">
    <source>
        <dbReference type="ARBA" id="ARBA00032747"/>
    </source>
</evidence>
<dbReference type="OrthoDB" id="275783at2759"/>
<dbReference type="PANTHER" id="PTHR10472">
    <property type="entry name" value="D-TYROSYL-TRNA TYR DEACYLASE"/>
    <property type="match status" value="1"/>
</dbReference>
<protein>
    <recommendedName>
        <fullName evidence="3">D-aminoacyl-tRNA deacylase</fullName>
        <ecNumber evidence="2">3.1.1.96</ecNumber>
    </recommendedName>
    <alternativeName>
        <fullName evidence="4">Gly-tRNA(Ala) deacylase</fullName>
    </alternativeName>
</protein>
<dbReference type="Gene3D" id="3.50.80.10">
    <property type="entry name" value="D-tyrosyl-tRNA(Tyr) deacylase"/>
    <property type="match status" value="1"/>
</dbReference>
<evidence type="ECO:0000256" key="1">
    <source>
        <dbReference type="ARBA" id="ARBA00009673"/>
    </source>
</evidence>
<evidence type="ECO:0000256" key="6">
    <source>
        <dbReference type="ARBA" id="ARBA00048018"/>
    </source>
</evidence>
<dbReference type="InterPro" id="IPR003732">
    <property type="entry name" value="Daa-tRNA_deacyls_DTD"/>
</dbReference>
<dbReference type="Pfam" id="PF02580">
    <property type="entry name" value="Tyr_Deacylase"/>
    <property type="match status" value="1"/>
</dbReference>
<sequence>MRAVIQRVTEASVAVNGEVISSIGKGLCVLIGITHEDEAKDIDYMVRKVLNLRLFDDETGKMWRKSAKDLDLEILSGQ</sequence>
<accession>A0A9W8B0B9</accession>
<dbReference type="GO" id="GO:0005737">
    <property type="term" value="C:cytoplasm"/>
    <property type="evidence" value="ECO:0007669"/>
    <property type="project" value="InterPro"/>
</dbReference>
<evidence type="ECO:0000256" key="2">
    <source>
        <dbReference type="ARBA" id="ARBA00013056"/>
    </source>
</evidence>
<dbReference type="AlphaFoldDB" id="A0A9W8B0B9"/>